<comment type="similarity">
    <text evidence="2">Belongs to the sideroflexin family.</text>
</comment>
<sequence length="83" mass="9614">MDYLEKRGTLSRYRWLALPISLGVLGICLTFATPLACALFKQKASLPFSRLEDELKCKLHKTYDHNAPKYVFYSRILHIPVRS</sequence>
<evidence type="ECO:0000256" key="7">
    <source>
        <dbReference type="ARBA" id="ARBA00023128"/>
    </source>
</evidence>
<evidence type="ECO:0000256" key="5">
    <source>
        <dbReference type="ARBA" id="ARBA00022970"/>
    </source>
</evidence>
<dbReference type="GO" id="GO:0005743">
    <property type="term" value="C:mitochondrial inner membrane"/>
    <property type="evidence" value="ECO:0007669"/>
    <property type="project" value="TreeGrafter"/>
</dbReference>
<dbReference type="AlphaFoldDB" id="U4TRP6"/>
<protein>
    <submittedName>
        <fullName evidence="10">Uncharacterized protein</fullName>
    </submittedName>
</protein>
<dbReference type="PANTHER" id="PTHR11153:SF8">
    <property type="entry name" value="SIDEROFLEXIN-1"/>
    <property type="match status" value="1"/>
</dbReference>
<feature type="transmembrane region" description="Helical" evidence="9">
    <location>
        <begin position="20"/>
        <end position="40"/>
    </location>
</feature>
<name>U4TRP6_DENPD</name>
<keyword evidence="7" id="KW-0496">Mitochondrion</keyword>
<dbReference type="GO" id="GO:0015075">
    <property type="term" value="F:monoatomic ion transmembrane transporter activity"/>
    <property type="evidence" value="ECO:0007669"/>
    <property type="project" value="InterPro"/>
</dbReference>
<keyword evidence="4 9" id="KW-0812">Transmembrane</keyword>
<evidence type="ECO:0000256" key="6">
    <source>
        <dbReference type="ARBA" id="ARBA00022989"/>
    </source>
</evidence>
<evidence type="ECO:0000256" key="3">
    <source>
        <dbReference type="ARBA" id="ARBA00022448"/>
    </source>
</evidence>
<keyword evidence="8 9" id="KW-0472">Membrane</keyword>
<proteinExistence type="inferred from homology"/>
<evidence type="ECO:0000256" key="9">
    <source>
        <dbReference type="SAM" id="Phobius"/>
    </source>
</evidence>
<comment type="subcellular location">
    <subcellularLocation>
        <location evidence="1">Mitochondrion membrane</location>
        <topology evidence="1">Multi-pass membrane protein</topology>
    </subcellularLocation>
</comment>
<evidence type="ECO:0000313" key="11">
    <source>
        <dbReference type="Proteomes" id="UP000030742"/>
    </source>
</evidence>
<dbReference type="EMBL" id="KB631178">
    <property type="protein sequence ID" value="ERL84149.1"/>
    <property type="molecule type" value="Genomic_DNA"/>
</dbReference>
<evidence type="ECO:0000256" key="8">
    <source>
        <dbReference type="ARBA" id="ARBA00023136"/>
    </source>
</evidence>
<keyword evidence="5" id="KW-0029">Amino-acid transport</keyword>
<dbReference type="InterPro" id="IPR004686">
    <property type="entry name" value="Mtc"/>
</dbReference>
<dbReference type="Proteomes" id="UP000030742">
    <property type="component" value="Unassembled WGS sequence"/>
</dbReference>
<evidence type="ECO:0000313" key="10">
    <source>
        <dbReference type="EMBL" id="ERL84149.1"/>
    </source>
</evidence>
<organism evidence="10 11">
    <name type="scientific">Dendroctonus ponderosae</name>
    <name type="common">Mountain pine beetle</name>
    <dbReference type="NCBI Taxonomy" id="77166"/>
    <lineage>
        <taxon>Eukaryota</taxon>
        <taxon>Metazoa</taxon>
        <taxon>Ecdysozoa</taxon>
        <taxon>Arthropoda</taxon>
        <taxon>Hexapoda</taxon>
        <taxon>Insecta</taxon>
        <taxon>Pterygota</taxon>
        <taxon>Neoptera</taxon>
        <taxon>Endopterygota</taxon>
        <taxon>Coleoptera</taxon>
        <taxon>Polyphaga</taxon>
        <taxon>Cucujiformia</taxon>
        <taxon>Curculionidae</taxon>
        <taxon>Scolytinae</taxon>
        <taxon>Dendroctonus</taxon>
    </lineage>
</organism>
<dbReference type="Pfam" id="PF03820">
    <property type="entry name" value="SFXNs"/>
    <property type="match status" value="1"/>
</dbReference>
<dbReference type="OrthoDB" id="6608471at2759"/>
<accession>U4TRP6</accession>
<keyword evidence="3" id="KW-0813">Transport</keyword>
<evidence type="ECO:0000256" key="4">
    <source>
        <dbReference type="ARBA" id="ARBA00022692"/>
    </source>
</evidence>
<keyword evidence="6 9" id="KW-1133">Transmembrane helix</keyword>
<dbReference type="PANTHER" id="PTHR11153">
    <property type="entry name" value="SIDEROFLEXIN"/>
    <property type="match status" value="1"/>
</dbReference>
<reference evidence="10 11" key="1">
    <citation type="journal article" date="2013" name="Genome Biol.">
        <title>Draft genome of the mountain pine beetle, Dendroctonus ponderosae Hopkins, a major forest pest.</title>
        <authorList>
            <person name="Keeling C.I."/>
            <person name="Yuen M.M."/>
            <person name="Liao N.Y."/>
            <person name="Docking T.R."/>
            <person name="Chan S.K."/>
            <person name="Taylor G.A."/>
            <person name="Palmquist D.L."/>
            <person name="Jackman S.D."/>
            <person name="Nguyen A."/>
            <person name="Li M."/>
            <person name="Henderson H."/>
            <person name="Janes J.K."/>
            <person name="Zhao Y."/>
            <person name="Pandoh P."/>
            <person name="Moore R."/>
            <person name="Sperling F.A."/>
            <person name="Huber D.P."/>
            <person name="Birol I."/>
            <person name="Jones S.J."/>
            <person name="Bohlmann J."/>
        </authorList>
    </citation>
    <scope>NUCLEOTIDE SEQUENCE</scope>
</reference>
<dbReference type="GO" id="GO:0140300">
    <property type="term" value="P:serine import into mitochondrion"/>
    <property type="evidence" value="ECO:0007669"/>
    <property type="project" value="TreeGrafter"/>
</dbReference>
<gene>
    <name evidence="10" type="ORF">D910_01510</name>
</gene>
<evidence type="ECO:0000256" key="2">
    <source>
        <dbReference type="ARBA" id="ARBA00005974"/>
    </source>
</evidence>
<evidence type="ECO:0000256" key="1">
    <source>
        <dbReference type="ARBA" id="ARBA00004225"/>
    </source>
</evidence>